<dbReference type="InterPro" id="IPR006079">
    <property type="entry name" value="Lantibiotic_typ-A_Bacillales"/>
</dbReference>
<comment type="caution">
    <text evidence="6">The sequence shown here is derived from an EMBL/GenBank/DDBJ whole genome shotgun (WGS) entry which is preliminary data.</text>
</comment>
<organism evidence="6 7">
    <name type="scientific">Romboutsia sedimentorum</name>
    <dbReference type="NCBI Taxonomy" id="1368474"/>
    <lineage>
        <taxon>Bacteria</taxon>
        <taxon>Bacillati</taxon>
        <taxon>Bacillota</taxon>
        <taxon>Clostridia</taxon>
        <taxon>Peptostreptococcales</taxon>
        <taxon>Peptostreptococcaceae</taxon>
        <taxon>Romboutsia</taxon>
    </lineage>
</organism>
<dbReference type="NCBIfam" id="TIGR03731">
    <property type="entry name" value="lantibio_gallid"/>
    <property type="match status" value="1"/>
</dbReference>
<proteinExistence type="inferred from homology"/>
<accession>A0ABT7EBC7</accession>
<protein>
    <submittedName>
        <fullName evidence="6">Gallidermin/nisin family lantibiotic</fullName>
    </submittedName>
</protein>
<comment type="similarity">
    <text evidence="1">Belongs to the type A lantibiotic family.</text>
</comment>
<evidence type="ECO:0000256" key="1">
    <source>
        <dbReference type="ARBA" id="ARBA00009379"/>
    </source>
</evidence>
<dbReference type="EMBL" id="JASKYM010000006">
    <property type="protein sequence ID" value="MDK2564234.1"/>
    <property type="molecule type" value="Genomic_DNA"/>
</dbReference>
<dbReference type="Proteomes" id="UP001301012">
    <property type="component" value="Unassembled WGS sequence"/>
</dbReference>
<dbReference type="RefSeq" id="WP_284133163.1">
    <property type="nucleotide sequence ID" value="NZ_JASKYM010000006.1"/>
</dbReference>
<keyword evidence="3" id="KW-0425">Lantibiotic</keyword>
<evidence type="ECO:0000256" key="2">
    <source>
        <dbReference type="ARBA" id="ARBA00022529"/>
    </source>
</evidence>
<name>A0ABT7EBC7_9FIRM</name>
<evidence type="ECO:0000313" key="7">
    <source>
        <dbReference type="Proteomes" id="UP001301012"/>
    </source>
</evidence>
<gene>
    <name evidence="6" type="ORF">QOZ84_11795</name>
</gene>
<keyword evidence="2" id="KW-0929">Antimicrobial</keyword>
<reference evidence="6 7" key="1">
    <citation type="submission" date="2023-05" db="EMBL/GenBank/DDBJ databases">
        <title>Rombocin, a short stable natural nisin variant, displays selective antimicrobial activity against Listeria monocytogenes and employs dual mode of action to kill target bacterial strains.</title>
        <authorList>
            <person name="Wambui J."/>
            <person name="Stephan R."/>
            <person name="Kuipers O.P."/>
        </authorList>
    </citation>
    <scope>NUCLEOTIDE SEQUENCE [LARGE SCALE GENOMIC DNA]</scope>
    <source>
        <strain evidence="6 7">RC002</strain>
    </source>
</reference>
<keyword evidence="7" id="KW-1185">Reference proteome</keyword>
<keyword evidence="4" id="KW-0044">Antibiotic</keyword>
<evidence type="ECO:0000313" key="6">
    <source>
        <dbReference type="EMBL" id="MDK2564234.1"/>
    </source>
</evidence>
<keyword evidence="5" id="KW-0078">Bacteriocin</keyword>
<evidence type="ECO:0000256" key="3">
    <source>
        <dbReference type="ARBA" id="ARBA00022789"/>
    </source>
</evidence>
<dbReference type="PRINTS" id="PR00324">
    <property type="entry name" value="NISIN"/>
</dbReference>
<dbReference type="Pfam" id="PF02052">
    <property type="entry name" value="Gallidermin"/>
    <property type="match status" value="1"/>
</dbReference>
<evidence type="ECO:0000256" key="4">
    <source>
        <dbReference type="ARBA" id="ARBA00023022"/>
    </source>
</evidence>
<dbReference type="NCBIfam" id="NF038155">
    <property type="entry name" value="lanthi_I_FDLD"/>
    <property type="match status" value="1"/>
</dbReference>
<evidence type="ECO:0000256" key="5">
    <source>
        <dbReference type="ARBA" id="ARBA00023048"/>
    </source>
</evidence>
<sequence length="49" mass="5096">MGKTNDFDLDLKVKEGTKNGVKPAITSISLCTAGCITGVIMTCMSNGCK</sequence>